<feature type="compositionally biased region" description="Polar residues" evidence="1">
    <location>
        <begin position="1"/>
        <end position="10"/>
    </location>
</feature>
<organism evidence="3 4">
    <name type="scientific">Rhizophlyctis rosea</name>
    <dbReference type="NCBI Taxonomy" id="64517"/>
    <lineage>
        <taxon>Eukaryota</taxon>
        <taxon>Fungi</taxon>
        <taxon>Fungi incertae sedis</taxon>
        <taxon>Chytridiomycota</taxon>
        <taxon>Chytridiomycota incertae sedis</taxon>
        <taxon>Chytridiomycetes</taxon>
        <taxon>Rhizophlyctidales</taxon>
        <taxon>Rhizophlyctidaceae</taxon>
        <taxon>Rhizophlyctis</taxon>
    </lineage>
</organism>
<evidence type="ECO:0000259" key="2">
    <source>
        <dbReference type="PROSITE" id="PS50048"/>
    </source>
</evidence>
<accession>A0AAD5SIV2</accession>
<feature type="region of interest" description="Disordered" evidence="1">
    <location>
        <begin position="537"/>
        <end position="556"/>
    </location>
</feature>
<dbReference type="GO" id="GO:0000981">
    <property type="term" value="F:DNA-binding transcription factor activity, RNA polymerase II-specific"/>
    <property type="evidence" value="ECO:0007669"/>
    <property type="project" value="InterPro"/>
</dbReference>
<dbReference type="Proteomes" id="UP001212841">
    <property type="component" value="Unassembled WGS sequence"/>
</dbReference>
<name>A0AAD5SIV2_9FUNG</name>
<feature type="region of interest" description="Disordered" evidence="1">
    <location>
        <begin position="385"/>
        <end position="483"/>
    </location>
</feature>
<feature type="compositionally biased region" description="Basic and acidic residues" evidence="1">
    <location>
        <begin position="459"/>
        <end position="479"/>
    </location>
</feature>
<evidence type="ECO:0000256" key="1">
    <source>
        <dbReference type="SAM" id="MobiDB-lite"/>
    </source>
</evidence>
<feature type="region of interest" description="Disordered" evidence="1">
    <location>
        <begin position="71"/>
        <end position="100"/>
    </location>
</feature>
<dbReference type="InterPro" id="IPR001138">
    <property type="entry name" value="Zn2Cys6_DnaBD"/>
</dbReference>
<dbReference type="EMBL" id="JADGJD010000071">
    <property type="protein sequence ID" value="KAJ3055597.1"/>
    <property type="molecule type" value="Genomic_DNA"/>
</dbReference>
<dbReference type="PROSITE" id="PS50048">
    <property type="entry name" value="ZN2_CY6_FUNGAL_2"/>
    <property type="match status" value="1"/>
</dbReference>
<reference evidence="3" key="1">
    <citation type="submission" date="2020-05" db="EMBL/GenBank/DDBJ databases">
        <title>Phylogenomic resolution of chytrid fungi.</title>
        <authorList>
            <person name="Stajich J.E."/>
            <person name="Amses K."/>
            <person name="Simmons R."/>
            <person name="Seto K."/>
            <person name="Myers J."/>
            <person name="Bonds A."/>
            <person name="Quandt C.A."/>
            <person name="Barry K."/>
            <person name="Liu P."/>
            <person name="Grigoriev I."/>
            <person name="Longcore J.E."/>
            <person name="James T.Y."/>
        </authorList>
    </citation>
    <scope>NUCLEOTIDE SEQUENCE</scope>
    <source>
        <strain evidence="3">JEL0318</strain>
    </source>
</reference>
<keyword evidence="4" id="KW-1185">Reference proteome</keyword>
<comment type="caution">
    <text evidence="3">The sequence shown here is derived from an EMBL/GenBank/DDBJ whole genome shotgun (WGS) entry which is preliminary data.</text>
</comment>
<feature type="region of interest" description="Disordered" evidence="1">
    <location>
        <begin position="1"/>
        <end position="31"/>
    </location>
</feature>
<sequence length="556" mass="60395">MSNPHSVSVPSTPPDGTPSNQTNVSVPLPNADPALAQHASTVFKELMAFINLHAQSLVKKANLEEAIAKNASAAPDDHSAQRAEMNRRKDVETTTNALKRYPPSVSKKLTTTTTQICQSLQTTHQTTLHTQTLTTLKSSLQDCASQLQTIRQTNASSKSLLTLIQSHTPIPAPPLDLSQIITTALDPLQTLTSTLTTRANEIVSTVDHLEVKLHTTMVEPVGPIMETFGKCKDDLDVVEKEWNEVAAFREVEESSNNLNALVGKLEQIRDCLNEGDRCFDQVVSGETYAGVERLDMNRQHLLTQACETFLKSHTLGENQSFSEFLEETIVTELTKFTKEEEEDQKIDASDAYETILWDELVPRHEEGFVPDVEALYAEYEALGGGSTETADVDDGGGSGNGTNGVDEPSVGNDAMVGSGHDGGGDVPIHEAEEEDEEEEEEVASGSVLERRNSAAGVLGEERGKKRSREDVELGNDRPSDGVTARVATEESSVPKEAAVGGCLRCVKRGMDCDRGRPHCKVCLRTPAADCRYDVKTGRGEGAISSSQRKRARLGRD</sequence>
<feature type="compositionally biased region" description="Basic residues" evidence="1">
    <location>
        <begin position="547"/>
        <end position="556"/>
    </location>
</feature>
<evidence type="ECO:0000313" key="4">
    <source>
        <dbReference type="Proteomes" id="UP001212841"/>
    </source>
</evidence>
<protein>
    <recommendedName>
        <fullName evidence="2">Zn(2)-C6 fungal-type domain-containing protein</fullName>
    </recommendedName>
</protein>
<gene>
    <name evidence="3" type="ORF">HK097_010021</name>
</gene>
<feature type="compositionally biased region" description="Basic and acidic residues" evidence="1">
    <location>
        <begin position="75"/>
        <end position="92"/>
    </location>
</feature>
<feature type="domain" description="Zn(2)-C6 fungal-type" evidence="2">
    <location>
        <begin position="501"/>
        <end position="532"/>
    </location>
</feature>
<proteinExistence type="predicted"/>
<feature type="compositionally biased region" description="Acidic residues" evidence="1">
    <location>
        <begin position="431"/>
        <end position="442"/>
    </location>
</feature>
<evidence type="ECO:0000313" key="3">
    <source>
        <dbReference type="EMBL" id="KAJ3055597.1"/>
    </source>
</evidence>
<dbReference type="GO" id="GO:0008270">
    <property type="term" value="F:zinc ion binding"/>
    <property type="evidence" value="ECO:0007669"/>
    <property type="project" value="InterPro"/>
</dbReference>
<dbReference type="AlphaFoldDB" id="A0AAD5SIV2"/>